<feature type="domain" description="CobW C-terminal" evidence="6">
    <location>
        <begin position="202"/>
        <end position="284"/>
    </location>
</feature>
<dbReference type="Proteomes" id="UP000649573">
    <property type="component" value="Unassembled WGS sequence"/>
</dbReference>
<dbReference type="Pfam" id="PF02492">
    <property type="entry name" value="cobW"/>
    <property type="match status" value="1"/>
</dbReference>
<name>A0ABQ2UFE4_9PSEU</name>
<dbReference type="InterPro" id="IPR051316">
    <property type="entry name" value="Zinc-reg_GTPase_activator"/>
</dbReference>
<keyword evidence="3" id="KW-0143">Chaperone</keyword>
<dbReference type="SMART" id="SM00833">
    <property type="entry name" value="CobW_C"/>
    <property type="match status" value="1"/>
</dbReference>
<dbReference type="PANTHER" id="PTHR13748">
    <property type="entry name" value="COBW-RELATED"/>
    <property type="match status" value="1"/>
</dbReference>
<dbReference type="PANTHER" id="PTHR13748:SF62">
    <property type="entry name" value="COBW DOMAIN-CONTAINING PROTEIN"/>
    <property type="match status" value="1"/>
</dbReference>
<evidence type="ECO:0000313" key="8">
    <source>
        <dbReference type="Proteomes" id="UP000649573"/>
    </source>
</evidence>
<comment type="caution">
    <text evidence="7">The sequence shown here is derived from an EMBL/GenBank/DDBJ whole genome shotgun (WGS) entry which is preliminary data.</text>
</comment>
<keyword evidence="1" id="KW-0547">Nucleotide-binding</keyword>
<keyword evidence="2" id="KW-0378">Hydrolase</keyword>
<dbReference type="SUPFAM" id="SSF52540">
    <property type="entry name" value="P-loop containing nucleoside triphosphate hydrolases"/>
    <property type="match status" value="1"/>
</dbReference>
<evidence type="ECO:0000256" key="2">
    <source>
        <dbReference type="ARBA" id="ARBA00022801"/>
    </source>
</evidence>
<accession>A0ABQ2UFE4</accession>
<dbReference type="SUPFAM" id="SSF90002">
    <property type="entry name" value="Hypothetical protein YjiA, C-terminal domain"/>
    <property type="match status" value="1"/>
</dbReference>
<proteinExistence type="inferred from homology"/>
<evidence type="ECO:0000313" key="7">
    <source>
        <dbReference type="EMBL" id="GGU29247.1"/>
    </source>
</evidence>
<comment type="similarity">
    <text evidence="4">Belongs to the SIMIBI class G3E GTPase family. ZNG1 subfamily.</text>
</comment>
<dbReference type="InterPro" id="IPR027417">
    <property type="entry name" value="P-loop_NTPase"/>
</dbReference>
<keyword evidence="8" id="KW-1185">Reference proteome</keyword>
<evidence type="ECO:0000256" key="3">
    <source>
        <dbReference type="ARBA" id="ARBA00023186"/>
    </source>
</evidence>
<dbReference type="CDD" id="cd03112">
    <property type="entry name" value="CobW-like"/>
    <property type="match status" value="1"/>
</dbReference>
<dbReference type="Pfam" id="PF07683">
    <property type="entry name" value="CobW_C"/>
    <property type="match status" value="1"/>
</dbReference>
<dbReference type="Gene3D" id="3.30.1220.10">
    <property type="entry name" value="CobW-like, C-terminal domain"/>
    <property type="match status" value="1"/>
</dbReference>
<dbReference type="Gene3D" id="3.40.50.300">
    <property type="entry name" value="P-loop containing nucleotide triphosphate hydrolases"/>
    <property type="match status" value="1"/>
</dbReference>
<evidence type="ECO:0000259" key="6">
    <source>
        <dbReference type="SMART" id="SM00833"/>
    </source>
</evidence>
<sequence length="304" mass="32650">MIPVVVLAGFLGSGKTTLLNHLLRTSGGTRIGVVVNDFGRINIDAFAVSAQVDSMVSLSNGCLCCAVDGTELDAMLEKLAAADLDVIVIEASGLAEPSTLVRMVLQAPGVTYGGLIYVVDAVEFGAVPHLDRDLALADLVVLNKVDRVSALPSLPCEAPVLPVSYGRIDPALLFEVRPPDMGPRQLSFDDLDDHSTHAHASYDSVSFESSDPMHPKLFMDFVRARPEGLFRAKGFVNFGTLSLSMHTVGGFVSFEETDHARTELVLIGTGIDADSLTDWLMACVADGPISDQDLLYVQRYLRRS</sequence>
<organism evidence="7 8">
    <name type="scientific">Lentzea flava</name>
    <dbReference type="NCBI Taxonomy" id="103732"/>
    <lineage>
        <taxon>Bacteria</taxon>
        <taxon>Bacillati</taxon>
        <taxon>Actinomycetota</taxon>
        <taxon>Actinomycetes</taxon>
        <taxon>Pseudonocardiales</taxon>
        <taxon>Pseudonocardiaceae</taxon>
        <taxon>Lentzea</taxon>
    </lineage>
</organism>
<comment type="catalytic activity">
    <reaction evidence="5">
        <text>GTP + H2O = GDP + phosphate + H(+)</text>
        <dbReference type="Rhea" id="RHEA:19669"/>
        <dbReference type="ChEBI" id="CHEBI:15377"/>
        <dbReference type="ChEBI" id="CHEBI:15378"/>
        <dbReference type="ChEBI" id="CHEBI:37565"/>
        <dbReference type="ChEBI" id="CHEBI:43474"/>
        <dbReference type="ChEBI" id="CHEBI:58189"/>
    </reaction>
    <physiologicalReaction direction="left-to-right" evidence="5">
        <dbReference type="Rhea" id="RHEA:19670"/>
    </physiologicalReaction>
</comment>
<dbReference type="InterPro" id="IPR011629">
    <property type="entry name" value="CobW-like_C"/>
</dbReference>
<dbReference type="InterPro" id="IPR036627">
    <property type="entry name" value="CobW-likC_sf"/>
</dbReference>
<gene>
    <name evidence="7" type="primary">cobW</name>
    <name evidence="7" type="ORF">GCM10010178_21780</name>
</gene>
<dbReference type="InterPro" id="IPR003495">
    <property type="entry name" value="CobW/HypB/UreG_nucleotide-bd"/>
</dbReference>
<evidence type="ECO:0000256" key="1">
    <source>
        <dbReference type="ARBA" id="ARBA00022741"/>
    </source>
</evidence>
<dbReference type="RefSeq" id="WP_189253504.1">
    <property type="nucleotide sequence ID" value="NZ_BMRE01000006.1"/>
</dbReference>
<protein>
    <submittedName>
        <fullName evidence="7">Cobalamin biosynthesis protein CobW</fullName>
    </submittedName>
</protein>
<dbReference type="EMBL" id="BMRE01000006">
    <property type="protein sequence ID" value="GGU29247.1"/>
    <property type="molecule type" value="Genomic_DNA"/>
</dbReference>
<evidence type="ECO:0000256" key="4">
    <source>
        <dbReference type="ARBA" id="ARBA00034320"/>
    </source>
</evidence>
<reference evidence="8" key="1">
    <citation type="journal article" date="2019" name="Int. J. Syst. Evol. Microbiol.">
        <title>The Global Catalogue of Microorganisms (GCM) 10K type strain sequencing project: providing services to taxonomists for standard genome sequencing and annotation.</title>
        <authorList>
            <consortium name="The Broad Institute Genomics Platform"/>
            <consortium name="The Broad Institute Genome Sequencing Center for Infectious Disease"/>
            <person name="Wu L."/>
            <person name="Ma J."/>
        </authorList>
    </citation>
    <scope>NUCLEOTIDE SEQUENCE [LARGE SCALE GENOMIC DNA]</scope>
    <source>
        <strain evidence="8">JCM 3296</strain>
    </source>
</reference>
<evidence type="ECO:0000256" key="5">
    <source>
        <dbReference type="ARBA" id="ARBA00049117"/>
    </source>
</evidence>